<gene>
    <name evidence="2" type="ORF">ANN_07439</name>
</gene>
<accession>A0ABQ8SYL4</accession>
<organism evidence="2 3">
    <name type="scientific">Periplaneta americana</name>
    <name type="common">American cockroach</name>
    <name type="synonym">Blatta americana</name>
    <dbReference type="NCBI Taxonomy" id="6978"/>
    <lineage>
        <taxon>Eukaryota</taxon>
        <taxon>Metazoa</taxon>
        <taxon>Ecdysozoa</taxon>
        <taxon>Arthropoda</taxon>
        <taxon>Hexapoda</taxon>
        <taxon>Insecta</taxon>
        <taxon>Pterygota</taxon>
        <taxon>Neoptera</taxon>
        <taxon>Polyneoptera</taxon>
        <taxon>Dictyoptera</taxon>
        <taxon>Blattodea</taxon>
        <taxon>Blattoidea</taxon>
        <taxon>Blattidae</taxon>
        <taxon>Blattinae</taxon>
        <taxon>Periplaneta</taxon>
    </lineage>
</organism>
<protein>
    <submittedName>
        <fullName evidence="2">Uncharacterized protein</fullName>
    </submittedName>
</protein>
<evidence type="ECO:0000313" key="3">
    <source>
        <dbReference type="Proteomes" id="UP001148838"/>
    </source>
</evidence>
<name>A0ABQ8SYL4_PERAM</name>
<proteinExistence type="predicted"/>
<evidence type="ECO:0000313" key="2">
    <source>
        <dbReference type="EMBL" id="KAJ4439317.1"/>
    </source>
</evidence>
<feature type="compositionally biased region" description="Acidic residues" evidence="1">
    <location>
        <begin position="25"/>
        <end position="43"/>
    </location>
</feature>
<keyword evidence="3" id="KW-1185">Reference proteome</keyword>
<dbReference type="EMBL" id="JAJSOF020000017">
    <property type="protein sequence ID" value="KAJ4439317.1"/>
    <property type="molecule type" value="Genomic_DNA"/>
</dbReference>
<reference evidence="2 3" key="1">
    <citation type="journal article" date="2022" name="Allergy">
        <title>Genome assembly and annotation of Periplaneta americana reveal a comprehensive cockroach allergen profile.</title>
        <authorList>
            <person name="Wang L."/>
            <person name="Xiong Q."/>
            <person name="Saelim N."/>
            <person name="Wang L."/>
            <person name="Nong W."/>
            <person name="Wan A.T."/>
            <person name="Shi M."/>
            <person name="Liu X."/>
            <person name="Cao Q."/>
            <person name="Hui J.H.L."/>
            <person name="Sookrung N."/>
            <person name="Leung T.F."/>
            <person name="Tungtrongchitr A."/>
            <person name="Tsui S.K.W."/>
        </authorList>
    </citation>
    <scope>NUCLEOTIDE SEQUENCE [LARGE SCALE GENOMIC DNA]</scope>
    <source>
        <strain evidence="2">PWHHKU_190912</strain>
    </source>
</reference>
<sequence length="121" mass="13161">MATNARKSVSVLDSGFPRFVNSVVDESEGSDTSGCEDENDLDYNSEHDTDSEQDYDSDGVDEDVNQSNGDSLNVYGKNACKWSAAEPNRNRRTPAHNVVMKVPTMKGKAKNLGNSCNPLQA</sequence>
<dbReference type="Proteomes" id="UP001148838">
    <property type="component" value="Unassembled WGS sequence"/>
</dbReference>
<feature type="region of interest" description="Disordered" evidence="1">
    <location>
        <begin position="22"/>
        <end position="72"/>
    </location>
</feature>
<feature type="compositionally biased region" description="Acidic residues" evidence="1">
    <location>
        <begin position="51"/>
        <end position="64"/>
    </location>
</feature>
<comment type="caution">
    <text evidence="2">The sequence shown here is derived from an EMBL/GenBank/DDBJ whole genome shotgun (WGS) entry which is preliminary data.</text>
</comment>
<evidence type="ECO:0000256" key="1">
    <source>
        <dbReference type="SAM" id="MobiDB-lite"/>
    </source>
</evidence>